<dbReference type="InterPro" id="IPR023404">
    <property type="entry name" value="rSAM_horseshoe"/>
</dbReference>
<evidence type="ECO:0000256" key="4">
    <source>
        <dbReference type="ARBA" id="ARBA00045130"/>
    </source>
</evidence>
<dbReference type="Pfam" id="PF06969">
    <property type="entry name" value="HemN_C"/>
    <property type="match status" value="1"/>
</dbReference>
<protein>
    <recommendedName>
        <fullName evidence="2">Radical S-adenosyl methionine domain-containing protein 1, mitochondrial</fullName>
    </recommendedName>
    <alternativeName>
        <fullName evidence="3">Putative heme chaperone</fullName>
    </alternativeName>
</protein>
<dbReference type="PROSITE" id="PS51918">
    <property type="entry name" value="RADICAL_SAM"/>
    <property type="match status" value="1"/>
</dbReference>
<dbReference type="SFLD" id="SFLDS00029">
    <property type="entry name" value="Radical_SAM"/>
    <property type="match status" value="2"/>
</dbReference>
<proteinExistence type="inferred from homology"/>
<dbReference type="GO" id="GO:0005737">
    <property type="term" value="C:cytoplasm"/>
    <property type="evidence" value="ECO:0007669"/>
    <property type="project" value="InterPro"/>
</dbReference>
<keyword evidence="7" id="KW-1185">Reference proteome</keyword>
<evidence type="ECO:0000256" key="2">
    <source>
        <dbReference type="ARBA" id="ARBA00014678"/>
    </source>
</evidence>
<dbReference type="NCBIfam" id="TIGR00539">
    <property type="entry name" value="hemN_rel"/>
    <property type="match status" value="1"/>
</dbReference>
<name>A0A176VCC4_MARPO</name>
<dbReference type="InterPro" id="IPR007197">
    <property type="entry name" value="rSAM"/>
</dbReference>
<dbReference type="InterPro" id="IPR004559">
    <property type="entry name" value="HemW-like"/>
</dbReference>
<dbReference type="InterPro" id="IPR058240">
    <property type="entry name" value="rSAM_sf"/>
</dbReference>
<dbReference type="SFLD" id="SFLDF00288">
    <property type="entry name" value="HemN-like__clustered_with_nucl"/>
    <property type="match status" value="1"/>
</dbReference>
<comment type="caution">
    <text evidence="6">The sequence shown here is derived from an EMBL/GenBank/DDBJ whole genome shotgun (WGS) entry which is preliminary data.</text>
</comment>
<comment type="function">
    <text evidence="4">May be a heme chaperone, appears to bind heme. Homologous bacterial proteins do not have oxygen-independent coproporphyrinogen-III oxidase activity. Binds 1 [4Fe-4S] cluster. The cluster is coordinated with 3 cysteines and an exchangeable S-adenosyl-L-methionine.</text>
</comment>
<dbReference type="Proteomes" id="UP000077202">
    <property type="component" value="Unassembled WGS sequence"/>
</dbReference>
<evidence type="ECO:0000256" key="1">
    <source>
        <dbReference type="ARBA" id="ARBA00006100"/>
    </source>
</evidence>
<dbReference type="AlphaFoldDB" id="A0A176VCC4"/>
<dbReference type="SFLD" id="SFLDF00562">
    <property type="entry name" value="HemN-like__clustered_with_heat"/>
    <property type="match status" value="1"/>
</dbReference>
<evidence type="ECO:0000259" key="5">
    <source>
        <dbReference type="PROSITE" id="PS51918"/>
    </source>
</evidence>
<dbReference type="PANTHER" id="PTHR13932">
    <property type="entry name" value="COPROPORPHYRINIGEN III OXIDASE"/>
    <property type="match status" value="1"/>
</dbReference>
<dbReference type="SFLD" id="SFLDG01065">
    <property type="entry name" value="anaerobic_coproporphyrinogen-I"/>
    <property type="match status" value="2"/>
</dbReference>
<organism evidence="6 7">
    <name type="scientific">Marchantia polymorpha subsp. ruderalis</name>
    <dbReference type="NCBI Taxonomy" id="1480154"/>
    <lineage>
        <taxon>Eukaryota</taxon>
        <taxon>Viridiplantae</taxon>
        <taxon>Streptophyta</taxon>
        <taxon>Embryophyta</taxon>
        <taxon>Marchantiophyta</taxon>
        <taxon>Marchantiopsida</taxon>
        <taxon>Marchantiidae</taxon>
        <taxon>Marchantiales</taxon>
        <taxon>Marchantiaceae</taxon>
        <taxon>Marchantia</taxon>
    </lineage>
</organism>
<dbReference type="GO" id="GO:0004109">
    <property type="term" value="F:coproporphyrinogen oxidase activity"/>
    <property type="evidence" value="ECO:0007669"/>
    <property type="project" value="InterPro"/>
</dbReference>
<feature type="domain" description="Radical SAM core" evidence="5">
    <location>
        <begin position="109"/>
        <end position="358"/>
    </location>
</feature>
<sequence>MLSSLASPPSLSSHFRPRLAGLLVRSAVHRISSRACEIYGGQRRRGHEIEDLCGGISSRLAGGEIQELRRCVPSWSSRVAARHVSASASGGAGLITSPRSGSSMDIASIPEHSPSSVYIHIPFCRRRCFYCDFTIVAVGERTNQTSDHQDSVMANYVDLVCKEIASTARKRGNCNDPALETVFFGGGTPSLLPVPLLARIMNELRAHFQISETAEIAMEMDPGTFDRQKLEGFLDCGISRVSLGVQSFQDELLKSCGRAHGLQQVHDAVKTIHSTGLQNWSIDLIASLPNQTLDNWEQSLQQTIAARPAHVSVYDLQIEEGTLFNRWYKAGESPLPSDDKAAEFYRTASLRLREAGYEHYEVSNYARPGFQCRHNLVYWENRPYFAFGLGSTSYVEGRRFSRPKKMREYKSYVASLELASDSEVSSSDDYPANSVEDQILDTIMLSLRLARGLNLESFEASFGSSVTSTVCSRLIRFIDIGLVEALDGDCRLIPRDVYKKMFSEGGGEDELHSFNSSSEGLGPRVEEAFGFNCLGVLNDGDGVTCIRCLGMIRDTRRTVK</sequence>
<evidence type="ECO:0000256" key="3">
    <source>
        <dbReference type="ARBA" id="ARBA00033094"/>
    </source>
</evidence>
<dbReference type="InterPro" id="IPR010723">
    <property type="entry name" value="HemN_C"/>
</dbReference>
<accession>A0A176VCC4</accession>
<evidence type="ECO:0000313" key="6">
    <source>
        <dbReference type="EMBL" id="OAE18559.1"/>
    </source>
</evidence>
<dbReference type="Pfam" id="PF04055">
    <property type="entry name" value="Radical_SAM"/>
    <property type="match status" value="1"/>
</dbReference>
<evidence type="ECO:0000313" key="7">
    <source>
        <dbReference type="Proteomes" id="UP000077202"/>
    </source>
</evidence>
<gene>
    <name evidence="6" type="ORF">AXG93_1923s1150</name>
</gene>
<dbReference type="GO" id="GO:0006779">
    <property type="term" value="P:porphyrin-containing compound biosynthetic process"/>
    <property type="evidence" value="ECO:0007669"/>
    <property type="project" value="InterPro"/>
</dbReference>
<comment type="similarity">
    <text evidence="1">Belongs to the anaerobic coproporphyrinogen-III oxidase family. HemW subfamily.</text>
</comment>
<dbReference type="Gene3D" id="3.80.30.20">
    <property type="entry name" value="tm_1862 like domain"/>
    <property type="match status" value="1"/>
</dbReference>
<reference evidence="6" key="1">
    <citation type="submission" date="2016-03" db="EMBL/GenBank/DDBJ databases">
        <title>Mechanisms controlling the formation of the plant cell surface in tip-growing cells are functionally conserved among land plants.</title>
        <authorList>
            <person name="Honkanen S."/>
            <person name="Jones V.A."/>
            <person name="Morieri G."/>
            <person name="Champion C."/>
            <person name="Hetherington A.J."/>
            <person name="Kelly S."/>
            <person name="Saint-Marcoux D."/>
            <person name="Proust H."/>
            <person name="Prescott H."/>
            <person name="Dolan L."/>
        </authorList>
    </citation>
    <scope>NUCLEOTIDE SEQUENCE [LARGE SCALE GENOMIC DNA]</scope>
    <source>
        <tissue evidence="6">Whole gametophyte</tissue>
    </source>
</reference>
<dbReference type="InterPro" id="IPR006638">
    <property type="entry name" value="Elp3/MiaA/NifB-like_rSAM"/>
</dbReference>
<dbReference type="InterPro" id="IPR034505">
    <property type="entry name" value="Coproporphyrinogen-III_oxidase"/>
</dbReference>
<dbReference type="SMART" id="SM00729">
    <property type="entry name" value="Elp3"/>
    <property type="match status" value="1"/>
</dbReference>
<dbReference type="PANTHER" id="PTHR13932:SF5">
    <property type="entry name" value="RADICAL S-ADENOSYL METHIONINE DOMAIN-CONTAINING PROTEIN 1, MITOCHONDRIAL"/>
    <property type="match status" value="1"/>
</dbReference>
<dbReference type="EMBL" id="LVLJ01004028">
    <property type="protein sequence ID" value="OAE18559.1"/>
    <property type="molecule type" value="Genomic_DNA"/>
</dbReference>
<dbReference type="SUPFAM" id="SSF102114">
    <property type="entry name" value="Radical SAM enzymes"/>
    <property type="match status" value="1"/>
</dbReference>
<dbReference type="GO" id="GO:0051539">
    <property type="term" value="F:4 iron, 4 sulfur cluster binding"/>
    <property type="evidence" value="ECO:0007669"/>
    <property type="project" value="InterPro"/>
</dbReference>